<dbReference type="Proteomes" id="UP000230423">
    <property type="component" value="Unassembled WGS sequence"/>
</dbReference>
<evidence type="ECO:0000256" key="1">
    <source>
        <dbReference type="SAM" id="MobiDB-lite"/>
    </source>
</evidence>
<accession>A0A2G9V586</accession>
<name>A0A2G9V586_TELCI</name>
<dbReference type="AlphaFoldDB" id="A0A2G9V586"/>
<evidence type="ECO:0000313" key="3">
    <source>
        <dbReference type="Proteomes" id="UP000230423"/>
    </source>
</evidence>
<sequence length="116" mass="13693">MKTLINVYENYRESHPNDDIRIDGFTPPDYVKYILDEYNASKDVERKNRASTSSVRFNYSQFMYEYHFGIHSKCYNSNDTSNGTKLSAKKRTPLSSVKSVRVTRTPLRRSNRFHKL</sequence>
<evidence type="ECO:0000313" key="2">
    <source>
        <dbReference type="EMBL" id="PIO77655.1"/>
    </source>
</evidence>
<keyword evidence="3" id="KW-1185">Reference proteome</keyword>
<protein>
    <submittedName>
        <fullName evidence="2">Uncharacterized protein</fullName>
    </submittedName>
</protein>
<reference evidence="2 3" key="1">
    <citation type="submission" date="2015-09" db="EMBL/GenBank/DDBJ databases">
        <title>Draft genome of the parasitic nematode Teladorsagia circumcincta isolate WARC Sus (inbred).</title>
        <authorList>
            <person name="Mitreva M."/>
        </authorList>
    </citation>
    <scope>NUCLEOTIDE SEQUENCE [LARGE SCALE GENOMIC DNA]</scope>
    <source>
        <strain evidence="2 3">S</strain>
    </source>
</reference>
<dbReference type="EMBL" id="KZ344990">
    <property type="protein sequence ID" value="PIO77655.1"/>
    <property type="molecule type" value="Genomic_DNA"/>
</dbReference>
<proteinExistence type="predicted"/>
<organism evidence="2 3">
    <name type="scientific">Teladorsagia circumcincta</name>
    <name type="common">Brown stomach worm</name>
    <name type="synonym">Ostertagia circumcincta</name>
    <dbReference type="NCBI Taxonomy" id="45464"/>
    <lineage>
        <taxon>Eukaryota</taxon>
        <taxon>Metazoa</taxon>
        <taxon>Ecdysozoa</taxon>
        <taxon>Nematoda</taxon>
        <taxon>Chromadorea</taxon>
        <taxon>Rhabditida</taxon>
        <taxon>Rhabditina</taxon>
        <taxon>Rhabditomorpha</taxon>
        <taxon>Strongyloidea</taxon>
        <taxon>Trichostrongylidae</taxon>
        <taxon>Teladorsagia</taxon>
    </lineage>
</organism>
<feature type="region of interest" description="Disordered" evidence="1">
    <location>
        <begin position="80"/>
        <end position="103"/>
    </location>
</feature>
<gene>
    <name evidence="2" type="ORF">TELCIR_00245</name>
</gene>